<reference evidence="3" key="1">
    <citation type="submission" date="2017-04" db="EMBL/GenBank/DDBJ databases">
        <authorList>
            <person name="Varghese N."/>
            <person name="Submissions S."/>
        </authorList>
    </citation>
    <scope>NUCLEOTIDE SEQUENCE [LARGE SCALE GENOMIC DNA]</scope>
    <source>
        <strain evidence="3">DSM 21500</strain>
    </source>
</reference>
<dbReference type="InterPro" id="IPR011112">
    <property type="entry name" value="Rho-like_N"/>
</dbReference>
<feature type="domain" description="Rho termination factor-like N-terminal" evidence="1">
    <location>
        <begin position="124"/>
        <end position="166"/>
    </location>
</feature>
<sequence>MGLMSFHRSNITVKQSAEEIEAFDTIYQDYPNRPFLSPHRDLKKWLDTVETDRQYIVPKKMMETFNDGLFPGDIILLWRVGFNTLHTDSILPQYFEYHYGIDGYERLNVLEKRTFIRRLNPDENLSWHTLPQLKSILKKHQIKGYSKLNKQEMIAKIIKLIPKKDYAQELSICGYKLTAKGEEALKEHNDIVEKHPKKG</sequence>
<dbReference type="Proteomes" id="UP000243884">
    <property type="component" value="Unassembled WGS sequence"/>
</dbReference>
<gene>
    <name evidence="2" type="ORF">SAMN04487984_0526</name>
</gene>
<dbReference type="Pfam" id="PF07498">
    <property type="entry name" value="Rho_N"/>
    <property type="match status" value="1"/>
</dbReference>
<name>A0A1W1YB49_9LACT</name>
<organism evidence="2 3">
    <name type="scientific">Aerococcus suis</name>
    <dbReference type="NCBI Taxonomy" id="371602"/>
    <lineage>
        <taxon>Bacteria</taxon>
        <taxon>Bacillati</taxon>
        <taxon>Bacillota</taxon>
        <taxon>Bacilli</taxon>
        <taxon>Lactobacillales</taxon>
        <taxon>Aerococcaceae</taxon>
        <taxon>Aerococcus</taxon>
    </lineage>
</organism>
<evidence type="ECO:0000313" key="2">
    <source>
        <dbReference type="EMBL" id="SMC33385.1"/>
    </source>
</evidence>
<accession>A0A1W1YB49</accession>
<keyword evidence="3" id="KW-1185">Reference proteome</keyword>
<dbReference type="OrthoDB" id="2180340at2"/>
<dbReference type="EMBL" id="FWXK01000002">
    <property type="protein sequence ID" value="SMC33385.1"/>
    <property type="molecule type" value="Genomic_DNA"/>
</dbReference>
<dbReference type="STRING" id="371602.SAMN04487984_0526"/>
<proteinExistence type="predicted"/>
<dbReference type="RefSeq" id="WP_084098235.1">
    <property type="nucleotide sequence ID" value="NZ_FWXK01000002.1"/>
</dbReference>
<evidence type="ECO:0000313" key="3">
    <source>
        <dbReference type="Proteomes" id="UP000243884"/>
    </source>
</evidence>
<dbReference type="AlphaFoldDB" id="A0A1W1YB49"/>
<evidence type="ECO:0000259" key="1">
    <source>
        <dbReference type="SMART" id="SM00959"/>
    </source>
</evidence>
<dbReference type="SUPFAM" id="SSF68912">
    <property type="entry name" value="Rho N-terminal domain-like"/>
    <property type="match status" value="1"/>
</dbReference>
<dbReference type="GO" id="GO:0006353">
    <property type="term" value="P:DNA-templated transcription termination"/>
    <property type="evidence" value="ECO:0007669"/>
    <property type="project" value="InterPro"/>
</dbReference>
<dbReference type="SMART" id="SM00959">
    <property type="entry name" value="Rho_N"/>
    <property type="match status" value="1"/>
</dbReference>
<dbReference type="InterPro" id="IPR036269">
    <property type="entry name" value="Rho_N_sf"/>
</dbReference>
<protein>
    <submittedName>
        <fullName evidence="2">Rho termination factor, N-terminal domain</fullName>
    </submittedName>
</protein>